<dbReference type="EMBL" id="JACAZE010000001">
    <property type="protein sequence ID" value="KAF7322253.1"/>
    <property type="molecule type" value="Genomic_DNA"/>
</dbReference>
<gene>
    <name evidence="2" type="ORF">HMN09_00002500</name>
</gene>
<evidence type="ECO:0000313" key="2">
    <source>
        <dbReference type="EMBL" id="KAF7322253.1"/>
    </source>
</evidence>
<evidence type="ECO:0000256" key="1">
    <source>
        <dbReference type="SAM" id="MobiDB-lite"/>
    </source>
</evidence>
<protein>
    <submittedName>
        <fullName evidence="2">Uncharacterized protein</fullName>
    </submittedName>
</protein>
<evidence type="ECO:0000313" key="3">
    <source>
        <dbReference type="Proteomes" id="UP000613580"/>
    </source>
</evidence>
<feature type="region of interest" description="Disordered" evidence="1">
    <location>
        <begin position="47"/>
        <end position="72"/>
    </location>
</feature>
<dbReference type="AlphaFoldDB" id="A0A8H6TQR1"/>
<organism evidence="2 3">
    <name type="scientific">Mycena chlorophos</name>
    <name type="common">Agaric fungus</name>
    <name type="synonym">Agaricus chlorophos</name>
    <dbReference type="NCBI Taxonomy" id="658473"/>
    <lineage>
        <taxon>Eukaryota</taxon>
        <taxon>Fungi</taxon>
        <taxon>Dikarya</taxon>
        <taxon>Basidiomycota</taxon>
        <taxon>Agaricomycotina</taxon>
        <taxon>Agaricomycetes</taxon>
        <taxon>Agaricomycetidae</taxon>
        <taxon>Agaricales</taxon>
        <taxon>Marasmiineae</taxon>
        <taxon>Mycenaceae</taxon>
        <taxon>Mycena</taxon>
    </lineage>
</organism>
<keyword evidence="3" id="KW-1185">Reference proteome</keyword>
<dbReference type="Proteomes" id="UP000613580">
    <property type="component" value="Unassembled WGS sequence"/>
</dbReference>
<proteinExistence type="predicted"/>
<reference evidence="2" key="1">
    <citation type="submission" date="2020-05" db="EMBL/GenBank/DDBJ databases">
        <title>Mycena genomes resolve the evolution of fungal bioluminescence.</title>
        <authorList>
            <person name="Tsai I.J."/>
        </authorList>
    </citation>
    <scope>NUCLEOTIDE SEQUENCE</scope>
    <source>
        <strain evidence="2">110903Hualien_Pintung</strain>
    </source>
</reference>
<accession>A0A8H6TQR1</accession>
<sequence length="267" mass="28959">MAKTCVSPVATPAMPGTRVDPDTTLGSLLTTFSRGGALCGWRRLYHQRHSPRSHPSSQAKSTPQRASPPYPARVVSRGNTHLTVVRAVHCMPDASTEPGPRLRPCFNCVVSPAAAATIPLQAAASLPAFPQPPYPRPYPNTIPFLGLPLHRPSADLVRIPVDRGQFCRVSVDNGNLDLSSDFRFAHRALVTASLHLPRRDATELSLSSARCWALSMWLQRDDAGCQQPSFQSSDVALLYIWHDVCHCGGPALVISGDGVQSDWVGVW</sequence>
<name>A0A8H6TQR1_MYCCL</name>
<comment type="caution">
    <text evidence="2">The sequence shown here is derived from an EMBL/GenBank/DDBJ whole genome shotgun (WGS) entry which is preliminary data.</text>
</comment>